<proteinExistence type="predicted"/>
<name>A0ABW5TUV7_9SPHI</name>
<keyword evidence="3" id="KW-1185">Reference proteome</keyword>
<dbReference type="InterPro" id="IPR031345">
    <property type="entry name" value="T9SS_Plug_N"/>
</dbReference>
<evidence type="ECO:0000313" key="3">
    <source>
        <dbReference type="Proteomes" id="UP001597546"/>
    </source>
</evidence>
<dbReference type="RefSeq" id="WP_379041568.1">
    <property type="nucleotide sequence ID" value="NZ_JBHSKW010000016.1"/>
</dbReference>
<dbReference type="EMBL" id="JBHULV010000051">
    <property type="protein sequence ID" value="MFD2733062.1"/>
    <property type="molecule type" value="Genomic_DNA"/>
</dbReference>
<reference evidence="3" key="1">
    <citation type="journal article" date="2019" name="Int. J. Syst. Evol. Microbiol.">
        <title>The Global Catalogue of Microorganisms (GCM) 10K type strain sequencing project: providing services to taxonomists for standard genome sequencing and annotation.</title>
        <authorList>
            <consortium name="The Broad Institute Genomics Platform"/>
            <consortium name="The Broad Institute Genome Sequencing Center for Infectious Disease"/>
            <person name="Wu L."/>
            <person name="Ma J."/>
        </authorList>
    </citation>
    <scope>NUCLEOTIDE SEQUENCE [LARGE SCALE GENOMIC DNA]</scope>
    <source>
        <strain evidence="3">KCTC 42456</strain>
    </source>
</reference>
<organism evidence="2 3">
    <name type="scientific">Pedobacter alpinus</name>
    <dbReference type="NCBI Taxonomy" id="1590643"/>
    <lineage>
        <taxon>Bacteria</taxon>
        <taxon>Pseudomonadati</taxon>
        <taxon>Bacteroidota</taxon>
        <taxon>Sphingobacteriia</taxon>
        <taxon>Sphingobacteriales</taxon>
        <taxon>Sphingobacteriaceae</taxon>
        <taxon>Pedobacter</taxon>
    </lineage>
</organism>
<protein>
    <submittedName>
        <fullName evidence="2">DUF5103 domain-containing protein</fullName>
    </submittedName>
</protein>
<evidence type="ECO:0000313" key="2">
    <source>
        <dbReference type="EMBL" id="MFD2733062.1"/>
    </source>
</evidence>
<feature type="domain" description="Type 9 secretion system plug protein N-terminal" evidence="1">
    <location>
        <begin position="65"/>
        <end position="189"/>
    </location>
</feature>
<dbReference type="InterPro" id="IPR013783">
    <property type="entry name" value="Ig-like_fold"/>
</dbReference>
<dbReference type="Pfam" id="PF17116">
    <property type="entry name" value="T9SS_plug_1st"/>
    <property type="match status" value="1"/>
</dbReference>
<dbReference type="Proteomes" id="UP001597546">
    <property type="component" value="Unassembled WGS sequence"/>
</dbReference>
<accession>A0ABW5TUV7</accession>
<comment type="caution">
    <text evidence="2">The sequence shown here is derived from an EMBL/GenBank/DDBJ whole genome shotgun (WGS) entry which is preliminary data.</text>
</comment>
<gene>
    <name evidence="2" type="ORF">ACFSSE_15230</name>
</gene>
<sequence>MKKGSVLNKLQVSINIVLITCCLLFVTSTIHAQKKQKKQKKEREVVVVAPSSELIYDDVDYIPEIKTVTFFNAQKEQSFPILNLGSSEQLILRFDDLRGGRHNLYYTIVHCNADWTPSPITSIDYLDSYNEEFVNNYRVANNTYQNYTHYQINLPNLSIIPKLSGNYLVKVYENGDPTKLLLSRRFFIVNTKVNLQAETVFSNAVSERDANQKINFTIFHPNLNIQNVYQEIVAVVMQNARTETIKRTIKPLFIRKDQLVYTDILTNDFAGGNEFRRFDTRSFRVTSEGVYQIIKDSLFRVNLFTDLDRSKAKYTFQFDENGNFYTLNQDGFDPRYDADYANVGFALKATPPDDKGYAYVVGKFNAYQRNKINRMQYDATNNIFSLNTLIKQGVTEYKYVWADENGKVIKENAFEGDFFQTENDYQILIYYKAPGFRFDQLIAFTELNTVNNPKNF</sequence>
<dbReference type="Gene3D" id="2.60.40.10">
    <property type="entry name" value="Immunoglobulins"/>
    <property type="match status" value="1"/>
</dbReference>
<evidence type="ECO:0000259" key="1">
    <source>
        <dbReference type="Pfam" id="PF17116"/>
    </source>
</evidence>